<dbReference type="GO" id="GO:0006166">
    <property type="term" value="P:purine ribonucleoside salvage"/>
    <property type="evidence" value="ECO:0007669"/>
    <property type="project" value="TreeGrafter"/>
</dbReference>
<dbReference type="GO" id="GO:0008973">
    <property type="term" value="F:phosphopentomutase activity"/>
    <property type="evidence" value="ECO:0007669"/>
    <property type="project" value="TreeGrafter"/>
</dbReference>
<evidence type="ECO:0000256" key="3">
    <source>
        <dbReference type="ARBA" id="ARBA00023235"/>
    </source>
</evidence>
<reference evidence="4" key="1">
    <citation type="journal article" date="2021" name="PeerJ">
        <title>Extensive microbial diversity within the chicken gut microbiome revealed by metagenomics and culture.</title>
        <authorList>
            <person name="Gilroy R."/>
            <person name="Ravi A."/>
            <person name="Getino M."/>
            <person name="Pursley I."/>
            <person name="Horton D.L."/>
            <person name="Alikhan N.F."/>
            <person name="Baker D."/>
            <person name="Gharbi K."/>
            <person name="Hall N."/>
            <person name="Watson M."/>
            <person name="Adriaenssens E.M."/>
            <person name="Foster-Nyarko E."/>
            <person name="Jarju S."/>
            <person name="Secka A."/>
            <person name="Antonio M."/>
            <person name="Oren A."/>
            <person name="Chaudhuri R.R."/>
            <person name="La Ragione R."/>
            <person name="Hildebrand F."/>
            <person name="Pallen M.J."/>
        </authorList>
    </citation>
    <scope>NUCLEOTIDE SEQUENCE</scope>
    <source>
        <strain evidence="4">CHK183-1962</strain>
    </source>
</reference>
<accession>A0A9D1XCY7</accession>
<comment type="caution">
    <text evidence="4">The sequence shown here is derived from an EMBL/GenBank/DDBJ whole genome shotgun (WGS) entry which is preliminary data.</text>
</comment>
<gene>
    <name evidence="4" type="ORF">H9734_04370</name>
</gene>
<dbReference type="InterPro" id="IPR036900">
    <property type="entry name" value="A-D-PHexomutase_C_sf"/>
</dbReference>
<evidence type="ECO:0000313" key="5">
    <source>
        <dbReference type="Proteomes" id="UP000886890"/>
    </source>
</evidence>
<reference evidence="4" key="2">
    <citation type="submission" date="2021-04" db="EMBL/GenBank/DDBJ databases">
        <authorList>
            <person name="Gilroy R."/>
        </authorList>
    </citation>
    <scope>NUCLEOTIDE SEQUENCE</scope>
    <source>
        <strain evidence="4">CHK183-1962</strain>
    </source>
</reference>
<dbReference type="SUPFAM" id="SSF55957">
    <property type="entry name" value="Phosphoglucomutase, C-terminal domain"/>
    <property type="match status" value="1"/>
</dbReference>
<proteinExistence type="predicted"/>
<evidence type="ECO:0000313" key="4">
    <source>
        <dbReference type="EMBL" id="HIX76816.1"/>
    </source>
</evidence>
<dbReference type="GO" id="GO:0046872">
    <property type="term" value="F:metal ion binding"/>
    <property type="evidence" value="ECO:0007669"/>
    <property type="project" value="UniProtKB-KW"/>
</dbReference>
<evidence type="ECO:0000256" key="1">
    <source>
        <dbReference type="ARBA" id="ARBA00022723"/>
    </source>
</evidence>
<evidence type="ECO:0008006" key="6">
    <source>
        <dbReference type="Google" id="ProtNLM"/>
    </source>
</evidence>
<sequence length="106" mass="12499">MKTIRRQPPTDLGGYRVMRFRDYEKRVQTDFITGKEELTSLPQSNVLYFELEREAWCCFRPSGTEPKLKIYFGIKGKTEKDAEIQLTTLKDAVKNFINSTEEKNER</sequence>
<dbReference type="PANTHER" id="PTHR45745">
    <property type="entry name" value="PHOSPHOMANNOMUTASE 45A"/>
    <property type="match status" value="1"/>
</dbReference>
<keyword evidence="1" id="KW-0479">Metal-binding</keyword>
<dbReference type="Proteomes" id="UP000886890">
    <property type="component" value="Unassembled WGS sequence"/>
</dbReference>
<keyword evidence="2" id="KW-0460">Magnesium</keyword>
<dbReference type="Gene3D" id="3.30.310.50">
    <property type="entry name" value="Alpha-D-phosphohexomutase, C-terminal domain"/>
    <property type="match status" value="1"/>
</dbReference>
<dbReference type="EMBL" id="DXEK01000070">
    <property type="protein sequence ID" value="HIX76816.1"/>
    <property type="molecule type" value="Genomic_DNA"/>
</dbReference>
<dbReference type="PANTHER" id="PTHR45745:SF1">
    <property type="entry name" value="PHOSPHOGLUCOMUTASE 2B-RELATED"/>
    <property type="match status" value="1"/>
</dbReference>
<protein>
    <recommendedName>
        <fullName evidence="6">Phosphoglucomutase</fullName>
    </recommendedName>
</protein>
<organism evidence="4 5">
    <name type="scientific">Candidatus Fusicatenibacter merdavium</name>
    <dbReference type="NCBI Taxonomy" id="2838600"/>
    <lineage>
        <taxon>Bacteria</taxon>
        <taxon>Bacillati</taxon>
        <taxon>Bacillota</taxon>
        <taxon>Clostridia</taxon>
        <taxon>Lachnospirales</taxon>
        <taxon>Lachnospiraceae</taxon>
        <taxon>Fusicatenibacter</taxon>
    </lineage>
</organism>
<evidence type="ECO:0000256" key="2">
    <source>
        <dbReference type="ARBA" id="ARBA00022842"/>
    </source>
</evidence>
<name>A0A9D1XCY7_9FIRM</name>
<keyword evidence="3" id="KW-0413">Isomerase</keyword>
<dbReference type="AlphaFoldDB" id="A0A9D1XCY7"/>